<dbReference type="Gene3D" id="3.50.50.60">
    <property type="entry name" value="FAD/NAD(P)-binding domain"/>
    <property type="match status" value="2"/>
</dbReference>
<dbReference type="InterPro" id="IPR052189">
    <property type="entry name" value="L-asp_N-monooxygenase_NS-form"/>
</dbReference>
<sequence length="552" mass="59423">MSTQKISEDIRNDVSADVIIVGAGVSGTSTLLRLLEEQRTGATGTDRLRVAVIDRSDDMFTGLPYGSRSGSASLIVTSLDEFLPDGIRQDFIAWLEARKERILAADESLGISPHWAEDHAEEIRCGEWDALFIPRRLFGHFLRGRVEKILASTSDVEVLRIAGEAASLRRAGTGTGADLELEILVAAPGACTGGGAAGGADGAPGGETRVRGRSVVLAVGSPPTRILGHDPADAGSGRFLDDTHLHGMDRLLQEARAAIREMPEGASRDILVVGANADALELLHAAVRAGLERAWDHHVTVLATHGIPDTWTVHPDRRSEYRSRHLADYAAHTPDADLTARAVYDAVVRDVDDAMASGFCEQDTVDELKELCSQILERLPAAEQKLYVDVYGTKVGRFARPTGGDYQRTASALLESGRVHAVRGHFEHAENSAAGWRVTTSTEEGISTLDRTFGVIINCAGFENVAETRDGFLRSLQDESGLRSSTSRTGFQVDEHFQAAPGVFVAGPLLAGNLNSALRVWHLESCRRILAMADRIGAEIAAHLRATELEPV</sequence>
<evidence type="ECO:0000313" key="2">
    <source>
        <dbReference type="EMBL" id="UQN28467.1"/>
    </source>
</evidence>
<protein>
    <submittedName>
        <fullName evidence="2">FAD/NAD(P)-binding protein</fullName>
    </submittedName>
</protein>
<dbReference type="RefSeq" id="WP_249477561.1">
    <property type="nucleotide sequence ID" value="NZ_CP097218.1"/>
</dbReference>
<dbReference type="Pfam" id="PF13454">
    <property type="entry name" value="NAD_binding_9"/>
    <property type="match status" value="1"/>
</dbReference>
<gene>
    <name evidence="2" type="ORF">M4486_12560</name>
</gene>
<dbReference type="InterPro" id="IPR036188">
    <property type="entry name" value="FAD/NAD-bd_sf"/>
</dbReference>
<accession>A0ABY4N1Q1</accession>
<reference evidence="2" key="1">
    <citation type="submission" date="2022-05" db="EMBL/GenBank/DDBJ databases">
        <title>Genomic analysis of Brachybacterium sp. CBA3104.</title>
        <authorList>
            <person name="Roh S.W."/>
            <person name="Kim Y.B."/>
            <person name="Kim Y."/>
        </authorList>
    </citation>
    <scope>NUCLEOTIDE SEQUENCE</scope>
    <source>
        <strain evidence="2">CBA3104</strain>
    </source>
</reference>
<evidence type="ECO:0000313" key="3">
    <source>
        <dbReference type="Proteomes" id="UP001055868"/>
    </source>
</evidence>
<keyword evidence="3" id="KW-1185">Reference proteome</keyword>
<dbReference type="EMBL" id="CP097218">
    <property type="protein sequence ID" value="UQN28467.1"/>
    <property type="molecule type" value="Genomic_DNA"/>
</dbReference>
<feature type="domain" description="FAD-dependent urate hydroxylase HpyO/Asp monooxygenase CreE-like FAD/NAD(P)-binding" evidence="1">
    <location>
        <begin position="19"/>
        <end position="175"/>
    </location>
</feature>
<name>A0ABY4N1Q1_9MICO</name>
<dbReference type="Proteomes" id="UP001055868">
    <property type="component" value="Chromosome"/>
</dbReference>
<dbReference type="PANTHER" id="PTHR40254">
    <property type="entry name" value="BLR0577 PROTEIN"/>
    <property type="match status" value="1"/>
</dbReference>
<dbReference type="PANTHER" id="PTHR40254:SF1">
    <property type="entry name" value="BLR0577 PROTEIN"/>
    <property type="match status" value="1"/>
</dbReference>
<dbReference type="SUPFAM" id="SSF51905">
    <property type="entry name" value="FAD/NAD(P)-binding domain"/>
    <property type="match status" value="2"/>
</dbReference>
<proteinExistence type="predicted"/>
<dbReference type="InterPro" id="IPR038732">
    <property type="entry name" value="HpyO/CreE_NAD-binding"/>
</dbReference>
<organism evidence="2 3">
    <name type="scientific">Brachybacterium kimchii</name>
    <dbReference type="NCBI Taxonomy" id="2942909"/>
    <lineage>
        <taxon>Bacteria</taxon>
        <taxon>Bacillati</taxon>
        <taxon>Actinomycetota</taxon>
        <taxon>Actinomycetes</taxon>
        <taxon>Micrococcales</taxon>
        <taxon>Dermabacteraceae</taxon>
        <taxon>Brachybacterium</taxon>
    </lineage>
</organism>
<evidence type="ECO:0000259" key="1">
    <source>
        <dbReference type="Pfam" id="PF13454"/>
    </source>
</evidence>